<evidence type="ECO:0000313" key="1">
    <source>
        <dbReference type="EMBL" id="SHF02323.1"/>
    </source>
</evidence>
<sequence>MNSTSLFVGPNDDEDLACIVDPNSDEVLTNRPLPLI</sequence>
<dbReference type="EMBL" id="FQVL01000006">
    <property type="protein sequence ID" value="SHF02323.1"/>
    <property type="molecule type" value="Genomic_DNA"/>
</dbReference>
<accession>A0A1M4Y9L3</accession>
<name>A0A1M4Y9L3_9BACL</name>
<dbReference type="Proteomes" id="UP000184476">
    <property type="component" value="Unassembled WGS sequence"/>
</dbReference>
<reference evidence="1 2" key="1">
    <citation type="submission" date="2016-11" db="EMBL/GenBank/DDBJ databases">
        <authorList>
            <person name="Jaros S."/>
            <person name="Januszkiewicz K."/>
            <person name="Wedrychowicz H."/>
        </authorList>
    </citation>
    <scope>NUCLEOTIDE SEQUENCE [LARGE SCALE GENOMIC DNA]</scope>
    <source>
        <strain evidence="1 2">DSM 44666</strain>
    </source>
</reference>
<gene>
    <name evidence="1" type="ORF">SAMN05444392_106117</name>
</gene>
<protein>
    <submittedName>
        <fullName evidence="1">Uncharacterized protein</fullName>
    </submittedName>
</protein>
<organism evidence="1 2">
    <name type="scientific">Seinonella peptonophila</name>
    <dbReference type="NCBI Taxonomy" id="112248"/>
    <lineage>
        <taxon>Bacteria</taxon>
        <taxon>Bacillati</taxon>
        <taxon>Bacillota</taxon>
        <taxon>Bacilli</taxon>
        <taxon>Bacillales</taxon>
        <taxon>Thermoactinomycetaceae</taxon>
        <taxon>Seinonella</taxon>
    </lineage>
</organism>
<dbReference type="AlphaFoldDB" id="A0A1M4Y9L3"/>
<proteinExistence type="predicted"/>
<evidence type="ECO:0000313" key="2">
    <source>
        <dbReference type="Proteomes" id="UP000184476"/>
    </source>
</evidence>
<keyword evidence="2" id="KW-1185">Reference proteome</keyword>